<protein>
    <recommendedName>
        <fullName evidence="4">DUF1294-domain-containing protein</fullName>
    </recommendedName>
</protein>
<dbReference type="AlphaFoldDB" id="A0A6A5QCB5"/>
<evidence type="ECO:0000256" key="1">
    <source>
        <dbReference type="SAM" id="Phobius"/>
    </source>
</evidence>
<dbReference type="Pfam" id="PF06961">
    <property type="entry name" value="DUF1294"/>
    <property type="match status" value="1"/>
</dbReference>
<reference evidence="2" key="1">
    <citation type="journal article" date="2020" name="Stud. Mycol.">
        <title>101 Dothideomycetes genomes: a test case for predicting lifestyles and emergence of pathogens.</title>
        <authorList>
            <person name="Haridas S."/>
            <person name="Albert R."/>
            <person name="Binder M."/>
            <person name="Bloem J."/>
            <person name="Labutti K."/>
            <person name="Salamov A."/>
            <person name="Andreopoulos B."/>
            <person name="Baker S."/>
            <person name="Barry K."/>
            <person name="Bills G."/>
            <person name="Bluhm B."/>
            <person name="Cannon C."/>
            <person name="Castanera R."/>
            <person name="Culley D."/>
            <person name="Daum C."/>
            <person name="Ezra D."/>
            <person name="Gonzalez J."/>
            <person name="Henrissat B."/>
            <person name="Kuo A."/>
            <person name="Liang C."/>
            <person name="Lipzen A."/>
            <person name="Lutzoni F."/>
            <person name="Magnuson J."/>
            <person name="Mondo S."/>
            <person name="Nolan M."/>
            <person name="Ohm R."/>
            <person name="Pangilinan J."/>
            <person name="Park H.-J."/>
            <person name="Ramirez L."/>
            <person name="Alfaro M."/>
            <person name="Sun H."/>
            <person name="Tritt A."/>
            <person name="Yoshinaga Y."/>
            <person name="Zwiers L.-H."/>
            <person name="Turgeon B."/>
            <person name="Goodwin S."/>
            <person name="Spatafora J."/>
            <person name="Crous P."/>
            <person name="Grigoriev I."/>
        </authorList>
    </citation>
    <scope>NUCLEOTIDE SEQUENCE</scope>
    <source>
        <strain evidence="2">HMLAC05119</strain>
    </source>
</reference>
<evidence type="ECO:0000313" key="3">
    <source>
        <dbReference type="Proteomes" id="UP000800096"/>
    </source>
</evidence>
<evidence type="ECO:0008006" key="4">
    <source>
        <dbReference type="Google" id="ProtNLM"/>
    </source>
</evidence>
<dbReference type="InterPro" id="IPR010718">
    <property type="entry name" value="DUF1294"/>
</dbReference>
<accession>A0A6A5QCB5</accession>
<organism evidence="2 3">
    <name type="scientific">Ampelomyces quisqualis</name>
    <name type="common">Powdery mildew agent</name>
    <dbReference type="NCBI Taxonomy" id="50730"/>
    <lineage>
        <taxon>Eukaryota</taxon>
        <taxon>Fungi</taxon>
        <taxon>Dikarya</taxon>
        <taxon>Ascomycota</taxon>
        <taxon>Pezizomycotina</taxon>
        <taxon>Dothideomycetes</taxon>
        <taxon>Pleosporomycetidae</taxon>
        <taxon>Pleosporales</taxon>
        <taxon>Pleosporineae</taxon>
        <taxon>Phaeosphaeriaceae</taxon>
        <taxon>Ampelomyces</taxon>
    </lineage>
</organism>
<keyword evidence="1" id="KW-0472">Membrane</keyword>
<keyword evidence="1" id="KW-1133">Transmembrane helix</keyword>
<keyword evidence="1" id="KW-0812">Transmembrane</keyword>
<dbReference type="OrthoDB" id="10259680at2759"/>
<feature type="transmembrane region" description="Helical" evidence="1">
    <location>
        <begin position="79"/>
        <end position="97"/>
    </location>
</feature>
<feature type="transmembrane region" description="Helical" evidence="1">
    <location>
        <begin position="103"/>
        <end position="124"/>
    </location>
</feature>
<evidence type="ECO:0000313" key="2">
    <source>
        <dbReference type="EMBL" id="KAF1912510.1"/>
    </source>
</evidence>
<feature type="transmembrane region" description="Helical" evidence="1">
    <location>
        <begin position="40"/>
        <end position="58"/>
    </location>
</feature>
<dbReference type="Proteomes" id="UP000800096">
    <property type="component" value="Unassembled WGS sequence"/>
</dbReference>
<dbReference type="EMBL" id="ML979140">
    <property type="protein sequence ID" value="KAF1912510.1"/>
    <property type="molecule type" value="Genomic_DNA"/>
</dbReference>
<feature type="transmembrane region" description="Helical" evidence="1">
    <location>
        <begin position="12"/>
        <end position="34"/>
    </location>
</feature>
<name>A0A6A5QCB5_AMPQU</name>
<sequence>MPPSRARPRRRPLTPATMAGVLSLILPTCTLVRLSVSTHSVLPIAWTCLTSTVTFLLYGYDMMQARNNEWRVKETTLHVLALVGGWPGALVGMHYFQHKTRKTGFQFVFWVTVLTWQGFWWSLWTRGLRLGSNSWLT</sequence>
<keyword evidence="3" id="KW-1185">Reference proteome</keyword>
<proteinExistence type="predicted"/>
<gene>
    <name evidence="2" type="ORF">BDU57DRAFT_458916</name>
</gene>